<dbReference type="GO" id="GO:0044281">
    <property type="term" value="P:small molecule metabolic process"/>
    <property type="evidence" value="ECO:0007669"/>
    <property type="project" value="UniProtKB-ARBA"/>
</dbReference>
<evidence type="ECO:0000256" key="1">
    <source>
        <dbReference type="ARBA" id="ARBA00022723"/>
    </source>
</evidence>
<protein>
    <submittedName>
        <fullName evidence="6">Alcohol dehydrogenase</fullName>
    </submittedName>
</protein>
<comment type="cofactor">
    <cofactor evidence="4">
        <name>Zn(2+)</name>
        <dbReference type="ChEBI" id="CHEBI:29105"/>
    </cofactor>
</comment>
<dbReference type="Pfam" id="PF00107">
    <property type="entry name" value="ADH_zinc_N"/>
    <property type="match status" value="1"/>
</dbReference>
<dbReference type="PANTHER" id="PTHR43401">
    <property type="entry name" value="L-THREONINE 3-DEHYDROGENASE"/>
    <property type="match status" value="1"/>
</dbReference>
<dbReference type="GO" id="GO:0030554">
    <property type="term" value="F:adenyl nucleotide binding"/>
    <property type="evidence" value="ECO:0007669"/>
    <property type="project" value="UniProtKB-ARBA"/>
</dbReference>
<organism evidence="6 7">
    <name type="scientific">Natrinema salifodinae</name>
    <dbReference type="NCBI Taxonomy" id="1202768"/>
    <lineage>
        <taxon>Archaea</taxon>
        <taxon>Methanobacteriati</taxon>
        <taxon>Methanobacteriota</taxon>
        <taxon>Stenosarchaea group</taxon>
        <taxon>Halobacteria</taxon>
        <taxon>Halobacteriales</taxon>
        <taxon>Natrialbaceae</taxon>
        <taxon>Natrinema</taxon>
    </lineage>
</organism>
<dbReference type="Proteomes" id="UP000183275">
    <property type="component" value="Unassembled WGS sequence"/>
</dbReference>
<dbReference type="GO" id="GO:0051262">
    <property type="term" value="P:protein tetramerization"/>
    <property type="evidence" value="ECO:0007669"/>
    <property type="project" value="UniProtKB-ARBA"/>
</dbReference>
<evidence type="ECO:0000256" key="3">
    <source>
        <dbReference type="ARBA" id="ARBA00023002"/>
    </source>
</evidence>
<name>A0A1I0MEE9_9EURY</name>
<dbReference type="SMART" id="SM00829">
    <property type="entry name" value="PKS_ER"/>
    <property type="match status" value="1"/>
</dbReference>
<evidence type="ECO:0000256" key="4">
    <source>
        <dbReference type="RuleBase" id="RU361277"/>
    </source>
</evidence>
<accession>A0A1I0MEE9</accession>
<dbReference type="SUPFAM" id="SSF50129">
    <property type="entry name" value="GroES-like"/>
    <property type="match status" value="1"/>
</dbReference>
<dbReference type="GO" id="GO:0008270">
    <property type="term" value="F:zinc ion binding"/>
    <property type="evidence" value="ECO:0007669"/>
    <property type="project" value="InterPro"/>
</dbReference>
<evidence type="ECO:0000313" key="7">
    <source>
        <dbReference type="Proteomes" id="UP000183275"/>
    </source>
</evidence>
<reference evidence="7" key="1">
    <citation type="submission" date="2016-10" db="EMBL/GenBank/DDBJ databases">
        <authorList>
            <person name="Varghese N."/>
        </authorList>
    </citation>
    <scope>NUCLEOTIDE SEQUENCE [LARGE SCALE GENOMIC DNA]</scope>
    <source>
        <strain evidence="7">CGMCC 1.12284</strain>
    </source>
</reference>
<dbReference type="GO" id="GO:0016616">
    <property type="term" value="F:oxidoreductase activity, acting on the CH-OH group of donors, NAD or NADP as acceptor"/>
    <property type="evidence" value="ECO:0007669"/>
    <property type="project" value="UniProtKB-ARBA"/>
</dbReference>
<feature type="domain" description="Enoyl reductase (ER)" evidence="5">
    <location>
        <begin position="10"/>
        <end position="350"/>
    </location>
</feature>
<gene>
    <name evidence="6" type="ORF">SAMN05216285_0804</name>
</gene>
<keyword evidence="1 4" id="KW-0479">Metal-binding</keyword>
<dbReference type="EMBL" id="FOIS01000001">
    <property type="protein sequence ID" value="SEV86146.1"/>
    <property type="molecule type" value="Genomic_DNA"/>
</dbReference>
<dbReference type="InterPro" id="IPR020843">
    <property type="entry name" value="ER"/>
</dbReference>
<evidence type="ECO:0000259" key="5">
    <source>
        <dbReference type="SMART" id="SM00829"/>
    </source>
</evidence>
<dbReference type="CDD" id="cd08260">
    <property type="entry name" value="Zn_ADH6"/>
    <property type="match status" value="1"/>
</dbReference>
<dbReference type="PROSITE" id="PS00059">
    <property type="entry name" value="ADH_ZINC"/>
    <property type="match status" value="1"/>
</dbReference>
<dbReference type="GO" id="GO:0043168">
    <property type="term" value="F:anion binding"/>
    <property type="evidence" value="ECO:0007669"/>
    <property type="project" value="UniProtKB-ARBA"/>
</dbReference>
<dbReference type="InterPro" id="IPR036291">
    <property type="entry name" value="NAD(P)-bd_dom_sf"/>
</dbReference>
<keyword evidence="2 4" id="KW-0862">Zinc</keyword>
<dbReference type="STRING" id="1202768.SAMN05216285_0804"/>
<sequence length="353" mass="37455">MRAAVLEEYGESLAIRSVDPPELDPHGVVVDVEACGICRSDWHAWRGHGEWADDRVPRGQILGHEPAGRIAEVGADVETLAPGDRVAVPFNLGEGSCYQCRNGHGNVCEDGYALGFEPNVPGAFAERIHVPHAEFNVAALPEGVSATEAAALGCRYVTAFHALAHRANVGAGDWVAVHGCGGLGLAAVQIAGALGARVIAVDVREEPLAIATELGADATVNGAAVDDVPDEIESITEKGAHVSVDALGRAETCRNSLDCLRIRGTHVQIGLTTDAERGEIALPIDELTRWDVTVVGSRGMPPSRYDELLRLIDSGRLEPERLVTRRVALADVSDRLAAMTEYETSGIEVVTEF</sequence>
<dbReference type="InterPro" id="IPR002328">
    <property type="entry name" value="ADH_Zn_CS"/>
</dbReference>
<proteinExistence type="inferred from homology"/>
<dbReference type="RefSeq" id="WP_049989314.1">
    <property type="nucleotide sequence ID" value="NZ_FOIS01000001.1"/>
</dbReference>
<evidence type="ECO:0000313" key="6">
    <source>
        <dbReference type="EMBL" id="SEV86146.1"/>
    </source>
</evidence>
<evidence type="ECO:0000256" key="2">
    <source>
        <dbReference type="ARBA" id="ARBA00022833"/>
    </source>
</evidence>
<keyword evidence="3" id="KW-0560">Oxidoreductase</keyword>
<dbReference type="eggNOG" id="arCOG01455">
    <property type="taxonomic scope" value="Archaea"/>
</dbReference>
<comment type="similarity">
    <text evidence="4">Belongs to the zinc-containing alcohol dehydrogenase family.</text>
</comment>
<dbReference type="PANTHER" id="PTHR43401:SF5">
    <property type="entry name" value="ALCOHOL DEHYDROGENASE-RELATED"/>
    <property type="match status" value="1"/>
</dbReference>
<dbReference type="Pfam" id="PF08240">
    <property type="entry name" value="ADH_N"/>
    <property type="match status" value="1"/>
</dbReference>
<dbReference type="SUPFAM" id="SSF51735">
    <property type="entry name" value="NAD(P)-binding Rossmann-fold domains"/>
    <property type="match status" value="1"/>
</dbReference>
<dbReference type="Gene3D" id="3.90.180.10">
    <property type="entry name" value="Medium-chain alcohol dehydrogenases, catalytic domain"/>
    <property type="match status" value="1"/>
</dbReference>
<dbReference type="OrthoDB" id="73567at2157"/>
<dbReference type="InterPro" id="IPR013149">
    <property type="entry name" value="ADH-like_C"/>
</dbReference>
<dbReference type="AlphaFoldDB" id="A0A1I0MEE9"/>
<keyword evidence="7" id="KW-1185">Reference proteome</keyword>
<dbReference type="InterPro" id="IPR050129">
    <property type="entry name" value="Zn_alcohol_dh"/>
</dbReference>
<dbReference type="InterPro" id="IPR011032">
    <property type="entry name" value="GroES-like_sf"/>
</dbReference>
<dbReference type="InterPro" id="IPR013154">
    <property type="entry name" value="ADH-like_N"/>
</dbReference>